<keyword evidence="3 4" id="KW-0472">Membrane</keyword>
<keyword evidence="4" id="KW-0812">Transmembrane</keyword>
<proteinExistence type="predicted"/>
<dbReference type="Proteomes" id="UP000198802">
    <property type="component" value="Unassembled WGS sequence"/>
</dbReference>
<dbReference type="InterPro" id="IPR013105">
    <property type="entry name" value="TPR_2"/>
</dbReference>
<dbReference type="SUPFAM" id="SSF103088">
    <property type="entry name" value="OmpA-like"/>
    <property type="match status" value="1"/>
</dbReference>
<gene>
    <name evidence="6" type="ORF">Ga0074812_109122</name>
</gene>
<evidence type="ECO:0000313" key="6">
    <source>
        <dbReference type="EMBL" id="CUU56902.1"/>
    </source>
</evidence>
<dbReference type="AlphaFoldDB" id="A0A0S4QR69"/>
<name>A0A0S4QR69_9ACTN</name>
<accession>A0A0S4QR69</accession>
<dbReference type="Pfam" id="PF07719">
    <property type="entry name" value="TPR_2"/>
    <property type="match status" value="1"/>
</dbReference>
<dbReference type="EMBL" id="FAOZ01000009">
    <property type="protein sequence ID" value="CUU56902.1"/>
    <property type="molecule type" value="Genomic_DNA"/>
</dbReference>
<keyword evidence="7" id="KW-1185">Reference proteome</keyword>
<dbReference type="SUPFAM" id="SSF48452">
    <property type="entry name" value="TPR-like"/>
    <property type="match status" value="1"/>
</dbReference>
<protein>
    <submittedName>
        <fullName evidence="6">Type VI secretion system protein ImpK</fullName>
    </submittedName>
</protein>
<feature type="domain" description="OmpA-like" evidence="5">
    <location>
        <begin position="218"/>
        <end position="338"/>
    </location>
</feature>
<dbReference type="InterPro" id="IPR036737">
    <property type="entry name" value="OmpA-like_sf"/>
</dbReference>
<reference evidence="7" key="1">
    <citation type="submission" date="2015-11" db="EMBL/GenBank/DDBJ databases">
        <authorList>
            <person name="Varghese N."/>
        </authorList>
    </citation>
    <scope>NUCLEOTIDE SEQUENCE [LARGE SCALE GENOMIC DNA]</scope>
    <source>
        <strain evidence="7">DSM 45899</strain>
    </source>
</reference>
<dbReference type="Gene3D" id="3.30.1330.60">
    <property type="entry name" value="OmpA-like domain"/>
    <property type="match status" value="1"/>
</dbReference>
<evidence type="ECO:0000256" key="1">
    <source>
        <dbReference type="ARBA" id="ARBA00022737"/>
    </source>
</evidence>
<evidence type="ECO:0000259" key="5">
    <source>
        <dbReference type="PROSITE" id="PS51123"/>
    </source>
</evidence>
<evidence type="ECO:0000256" key="2">
    <source>
        <dbReference type="ARBA" id="ARBA00022803"/>
    </source>
</evidence>
<dbReference type="InterPro" id="IPR006665">
    <property type="entry name" value="OmpA-like"/>
</dbReference>
<organism evidence="6 7">
    <name type="scientific">Parafrankia irregularis</name>
    <dbReference type="NCBI Taxonomy" id="795642"/>
    <lineage>
        <taxon>Bacteria</taxon>
        <taxon>Bacillati</taxon>
        <taxon>Actinomycetota</taxon>
        <taxon>Actinomycetes</taxon>
        <taxon>Frankiales</taxon>
        <taxon>Frankiaceae</taxon>
        <taxon>Parafrankia</taxon>
    </lineage>
</organism>
<dbReference type="RefSeq" id="WP_091277763.1">
    <property type="nucleotide sequence ID" value="NZ_FAOZ01000009.1"/>
</dbReference>
<keyword evidence="4" id="KW-1133">Transmembrane helix</keyword>
<sequence length="338" mass="33722">MSTRAADLPADAITTDTVTTDTIATGTVAGRAMAGRAVAAGGGVGGRSVAEPAVLLGEIMRGQAAALARSGRYADAVRLLTELAAGRDHTAAEHDLLARIHAQQGRFDDAERHWRAALALDGTADGAVAGLERLRGRRAGNRLRGGVAAGLLVVLAFGGGWWIGDEQNDSVESAGSPAAVVPAPVPIAVTTTTGAVPMGPAGELAASLTGPEADVIRAGSQVVVVFHDPLFTAGDSLGPQGRTALTGLGARLAAIPGVGVEIVGQSDGLPVRAGGPFADNAALRRARATSAALALRDSGVPAAALTISAADTAVAPYSDGTTGDPRNRTVTLRITPPA</sequence>
<evidence type="ECO:0000313" key="7">
    <source>
        <dbReference type="Proteomes" id="UP000198802"/>
    </source>
</evidence>
<keyword evidence="1" id="KW-0677">Repeat</keyword>
<dbReference type="InterPro" id="IPR011990">
    <property type="entry name" value="TPR-like_helical_dom_sf"/>
</dbReference>
<dbReference type="GO" id="GO:0016020">
    <property type="term" value="C:membrane"/>
    <property type="evidence" value="ECO:0007669"/>
    <property type="project" value="UniProtKB-UniRule"/>
</dbReference>
<evidence type="ECO:0000256" key="4">
    <source>
        <dbReference type="SAM" id="Phobius"/>
    </source>
</evidence>
<feature type="transmembrane region" description="Helical" evidence="4">
    <location>
        <begin position="143"/>
        <end position="163"/>
    </location>
</feature>
<evidence type="ECO:0000256" key="3">
    <source>
        <dbReference type="PROSITE-ProRule" id="PRU00473"/>
    </source>
</evidence>
<dbReference type="Gene3D" id="1.25.40.10">
    <property type="entry name" value="Tetratricopeptide repeat domain"/>
    <property type="match status" value="1"/>
</dbReference>
<dbReference type="PROSITE" id="PS51123">
    <property type="entry name" value="OMPA_2"/>
    <property type="match status" value="1"/>
</dbReference>
<keyword evidence="2" id="KW-0802">TPR repeat</keyword>